<name>A0A1H6FKD2_9EURY</name>
<dbReference type="OrthoDB" id="205619at2157"/>
<dbReference type="Pfam" id="PF00963">
    <property type="entry name" value="Cohesin"/>
    <property type="match status" value="1"/>
</dbReference>
<dbReference type="EMBL" id="FNWL01000001">
    <property type="protein sequence ID" value="SEH10852.1"/>
    <property type="molecule type" value="Genomic_DNA"/>
</dbReference>
<dbReference type="InterPro" id="IPR008965">
    <property type="entry name" value="CBM2/CBM3_carb-bd_dom_sf"/>
</dbReference>
<keyword evidence="1" id="KW-1133">Transmembrane helix</keyword>
<feature type="transmembrane region" description="Helical" evidence="1">
    <location>
        <begin position="196"/>
        <end position="215"/>
    </location>
</feature>
<dbReference type="Proteomes" id="UP000199112">
    <property type="component" value="Unassembled WGS sequence"/>
</dbReference>
<dbReference type="SUPFAM" id="SSF49384">
    <property type="entry name" value="Carbohydrate-binding domain"/>
    <property type="match status" value="1"/>
</dbReference>
<keyword evidence="1" id="KW-0812">Transmembrane</keyword>
<feature type="domain" description="Cohesin" evidence="2">
    <location>
        <begin position="48"/>
        <end position="161"/>
    </location>
</feature>
<evidence type="ECO:0000259" key="2">
    <source>
        <dbReference type="Pfam" id="PF00963"/>
    </source>
</evidence>
<dbReference type="GO" id="GO:0030246">
    <property type="term" value="F:carbohydrate binding"/>
    <property type="evidence" value="ECO:0007669"/>
    <property type="project" value="InterPro"/>
</dbReference>
<dbReference type="InterPro" id="IPR002102">
    <property type="entry name" value="Cohesin_dom"/>
</dbReference>
<proteinExistence type="predicted"/>
<dbReference type="RefSeq" id="WP_090503403.1">
    <property type="nucleotide sequence ID" value="NZ_FNWL01000001.1"/>
</dbReference>
<dbReference type="Gene3D" id="2.60.40.680">
    <property type="match status" value="1"/>
</dbReference>
<reference evidence="4" key="1">
    <citation type="submission" date="2016-10" db="EMBL/GenBank/DDBJ databases">
        <authorList>
            <person name="Varghese N."/>
            <person name="Submissions S."/>
        </authorList>
    </citation>
    <scope>NUCLEOTIDE SEQUENCE [LARGE SCALE GENOMIC DNA]</scope>
    <source>
        <strain evidence="4">CGMCC 1.8981</strain>
    </source>
</reference>
<organism evidence="3 4">
    <name type="scientific">Natronorubrum sediminis</name>
    <dbReference type="NCBI Taxonomy" id="640943"/>
    <lineage>
        <taxon>Archaea</taxon>
        <taxon>Methanobacteriati</taxon>
        <taxon>Methanobacteriota</taxon>
        <taxon>Stenosarchaea group</taxon>
        <taxon>Halobacteria</taxon>
        <taxon>Halobacteriales</taxon>
        <taxon>Natrialbaceae</taxon>
        <taxon>Natronorubrum</taxon>
    </lineage>
</organism>
<dbReference type="GO" id="GO:0000272">
    <property type="term" value="P:polysaccharide catabolic process"/>
    <property type="evidence" value="ECO:0007669"/>
    <property type="project" value="InterPro"/>
</dbReference>
<dbReference type="AlphaFoldDB" id="A0A1H6FKD2"/>
<dbReference type="PROSITE" id="PS51257">
    <property type="entry name" value="PROKAR_LIPOPROTEIN"/>
    <property type="match status" value="1"/>
</dbReference>
<evidence type="ECO:0000313" key="3">
    <source>
        <dbReference type="EMBL" id="SEH10852.1"/>
    </source>
</evidence>
<evidence type="ECO:0000313" key="4">
    <source>
        <dbReference type="Proteomes" id="UP000199112"/>
    </source>
</evidence>
<accession>A0A1H6FKD2</accession>
<evidence type="ECO:0000256" key="1">
    <source>
        <dbReference type="SAM" id="Phobius"/>
    </source>
</evidence>
<protein>
    <submittedName>
        <fullName evidence="3">Cohesin domain-containing protein</fullName>
    </submittedName>
</protein>
<keyword evidence="4" id="KW-1185">Reference proteome</keyword>
<gene>
    <name evidence="3" type="ORF">SAMN04487967_0086</name>
</gene>
<sequence>MRTTLPRRRLSAVVVVALACAIVAGLVVPATVAGGDNATTMYFDPHESEADAGETITVDLVASTHGDYVGDGIDELSVDLQYDSDLLTVTEVEHGPMLAEGADDAEVNGTADFDEDGTVSIEQEREPSGDGAVATETVATITVEVAEDAPSTETDLEITDSEAMLISEYPQASIERDGSIEIDGDSSDGAADSIPVGTPLAALVAIGGTLLFFFLRR</sequence>
<keyword evidence="1" id="KW-0472">Membrane</keyword>